<dbReference type="InterPro" id="IPR004468">
    <property type="entry name" value="CTP_synthase"/>
</dbReference>
<proteinExistence type="predicted"/>
<evidence type="ECO:0000313" key="2">
    <source>
        <dbReference type="Proteomes" id="UP001603857"/>
    </source>
</evidence>
<protein>
    <submittedName>
        <fullName evidence="1">Uncharacterized protein</fullName>
    </submittedName>
</protein>
<evidence type="ECO:0000313" key="1">
    <source>
        <dbReference type="EMBL" id="KAL2337622.1"/>
    </source>
</evidence>
<comment type="caution">
    <text evidence="1">The sequence shown here is derived from an EMBL/GenBank/DDBJ whole genome shotgun (WGS) entry which is preliminary data.</text>
</comment>
<keyword evidence="2" id="KW-1185">Reference proteome</keyword>
<gene>
    <name evidence="1" type="ORF">Fmac_012068</name>
</gene>
<reference evidence="1 2" key="1">
    <citation type="submission" date="2024-08" db="EMBL/GenBank/DDBJ databases">
        <title>Insights into the chromosomal genome structure of Flemingia macrophylla.</title>
        <authorList>
            <person name="Ding Y."/>
            <person name="Zhao Y."/>
            <person name="Bi W."/>
            <person name="Wu M."/>
            <person name="Zhao G."/>
            <person name="Gong Y."/>
            <person name="Li W."/>
            <person name="Zhang P."/>
        </authorList>
    </citation>
    <scope>NUCLEOTIDE SEQUENCE [LARGE SCALE GENOMIC DNA]</scope>
    <source>
        <strain evidence="1">DYQJB</strain>
        <tissue evidence="1">Leaf</tissue>
    </source>
</reference>
<dbReference type="Proteomes" id="UP001603857">
    <property type="component" value="Unassembled WGS sequence"/>
</dbReference>
<organism evidence="1 2">
    <name type="scientific">Flemingia macrophylla</name>
    <dbReference type="NCBI Taxonomy" id="520843"/>
    <lineage>
        <taxon>Eukaryota</taxon>
        <taxon>Viridiplantae</taxon>
        <taxon>Streptophyta</taxon>
        <taxon>Embryophyta</taxon>
        <taxon>Tracheophyta</taxon>
        <taxon>Spermatophyta</taxon>
        <taxon>Magnoliopsida</taxon>
        <taxon>eudicotyledons</taxon>
        <taxon>Gunneridae</taxon>
        <taxon>Pentapetalae</taxon>
        <taxon>rosids</taxon>
        <taxon>fabids</taxon>
        <taxon>Fabales</taxon>
        <taxon>Fabaceae</taxon>
        <taxon>Papilionoideae</taxon>
        <taxon>50 kb inversion clade</taxon>
        <taxon>NPAAA clade</taxon>
        <taxon>indigoferoid/millettioid clade</taxon>
        <taxon>Phaseoleae</taxon>
        <taxon>Flemingia</taxon>
    </lineage>
</organism>
<dbReference type="InterPro" id="IPR029062">
    <property type="entry name" value="Class_I_gatase-like"/>
</dbReference>
<dbReference type="PANTHER" id="PTHR11550">
    <property type="entry name" value="CTP SYNTHASE"/>
    <property type="match status" value="1"/>
</dbReference>
<name>A0ABD1MQ37_9FABA</name>
<dbReference type="AlphaFoldDB" id="A0ABD1MQ37"/>
<dbReference type="EMBL" id="JBGMDY010000004">
    <property type="protein sequence ID" value="KAL2337622.1"/>
    <property type="molecule type" value="Genomic_DNA"/>
</dbReference>
<sequence>MKALGKFVETALRFAVVESLLPKRTLQLGCPTVEEFDGTHLVFVRAGSDPYEVITNFVNVAAETNLNEWTARTKFYDRCHEPALLHASVARNRKLIMDWIPAGDLEDVTYKEDPEAYKAAWSLLKGANRVLVPRGFGDRGVQGKILVAAKYTREHN</sequence>
<dbReference type="Gene3D" id="3.40.50.880">
    <property type="match status" value="1"/>
</dbReference>
<dbReference type="PANTHER" id="PTHR11550:SF0">
    <property type="entry name" value="CTP SYNTHASE-RELATED"/>
    <property type="match status" value="1"/>
</dbReference>
<accession>A0ABD1MQ37</accession>